<reference evidence="1" key="1">
    <citation type="submission" date="2023-11" db="EMBL/GenBank/DDBJ databases">
        <authorList>
            <person name="Poullet M."/>
        </authorList>
    </citation>
    <scope>NUCLEOTIDE SEQUENCE</scope>
    <source>
        <strain evidence="1">E1834</strain>
    </source>
</reference>
<keyword evidence="2" id="KW-1185">Reference proteome</keyword>
<gene>
    <name evidence="1" type="ORF">MENTE1834_LOCUS42826</name>
</gene>
<evidence type="ECO:0000313" key="1">
    <source>
        <dbReference type="EMBL" id="CAK5103740.1"/>
    </source>
</evidence>
<proteinExistence type="predicted"/>
<evidence type="ECO:0000313" key="2">
    <source>
        <dbReference type="Proteomes" id="UP001497535"/>
    </source>
</evidence>
<name>A0ACB1AVQ8_MELEN</name>
<dbReference type="Proteomes" id="UP001497535">
    <property type="component" value="Unassembled WGS sequence"/>
</dbReference>
<sequence length="101" mass="11675">MVEAFLFFWVLYLSNRSVRATFGSNILGPTRSFGPSLSILATLLWKVRLYVKTHFLQHFSDYGASCQNQSGTYGFTTCNRTRIYRDLISVNLIYSIYLLSR</sequence>
<organism evidence="1 2">
    <name type="scientific">Meloidogyne enterolobii</name>
    <name type="common">Root-knot nematode worm</name>
    <name type="synonym">Meloidogyne mayaguensis</name>
    <dbReference type="NCBI Taxonomy" id="390850"/>
    <lineage>
        <taxon>Eukaryota</taxon>
        <taxon>Metazoa</taxon>
        <taxon>Ecdysozoa</taxon>
        <taxon>Nematoda</taxon>
        <taxon>Chromadorea</taxon>
        <taxon>Rhabditida</taxon>
        <taxon>Tylenchina</taxon>
        <taxon>Tylenchomorpha</taxon>
        <taxon>Tylenchoidea</taxon>
        <taxon>Meloidogynidae</taxon>
        <taxon>Meloidogyninae</taxon>
        <taxon>Meloidogyne</taxon>
    </lineage>
</organism>
<dbReference type="EMBL" id="CAVMJV010000114">
    <property type="protein sequence ID" value="CAK5103740.1"/>
    <property type="molecule type" value="Genomic_DNA"/>
</dbReference>
<accession>A0ACB1AVQ8</accession>
<comment type="caution">
    <text evidence="1">The sequence shown here is derived from an EMBL/GenBank/DDBJ whole genome shotgun (WGS) entry which is preliminary data.</text>
</comment>
<protein>
    <submittedName>
        <fullName evidence="1">Uncharacterized protein</fullName>
    </submittedName>
</protein>